<reference evidence="2 3" key="1">
    <citation type="submission" date="2016-03" db="EMBL/GenBank/DDBJ databases">
        <title>Comparison of Bacillus endophyticus and B. anthracis characteristics using whole genome sequence analysis and microbiological techniques.</title>
        <authorList>
            <person name="Lekota K.E."/>
            <person name="Mafofo J."/>
            <person name="Rees J."/>
            <person name="Muchadeyi F.C."/>
            <person name="Madoroba E."/>
            <person name="Van Heerden H."/>
        </authorList>
    </citation>
    <scope>NUCLEOTIDE SEQUENCE [LARGE SCALE GENOMIC DNA]</scope>
    <source>
        <strain evidence="2 3">3631_10C</strain>
    </source>
</reference>
<dbReference type="SUPFAM" id="SSF49842">
    <property type="entry name" value="TNF-like"/>
    <property type="match status" value="1"/>
</dbReference>
<protein>
    <recommendedName>
        <fullName evidence="4">C1q domain-containing protein</fullName>
    </recommendedName>
</protein>
<evidence type="ECO:0000256" key="1">
    <source>
        <dbReference type="SAM" id="MobiDB-lite"/>
    </source>
</evidence>
<dbReference type="AlphaFoldDB" id="A0AAX1Q9L5"/>
<dbReference type="InterPro" id="IPR008983">
    <property type="entry name" value="Tumour_necrosis_fac-like_dom"/>
</dbReference>
<gene>
    <name evidence="2" type="ORF">A3864_12220</name>
</gene>
<accession>A0AAX1Q9L5</accession>
<sequence>MKKRKNNKQSIPWYPNLRENDSQGNSPNFAGTGSSINCDCTESAFKAFATFNQPLTAFTFDRVVYPAVQFDLNNEFQIPTTFVPNQGGIYSIIGSAAFNPNNVNVTSSITIQIRVNGVTVAQDNESFVPGIGNVIVEVTTTAELNAGDTVEVFVQPTANGRLFLGPATRFEASRFPSSQ</sequence>
<dbReference type="Proteomes" id="UP000250174">
    <property type="component" value="Unassembled WGS sequence"/>
</dbReference>
<dbReference type="RefSeq" id="WP_111924546.1">
    <property type="nucleotide sequence ID" value="NZ_LVYK01000023.1"/>
</dbReference>
<organism evidence="2 3">
    <name type="scientific">Priestia endophytica</name>
    <dbReference type="NCBI Taxonomy" id="135735"/>
    <lineage>
        <taxon>Bacteria</taxon>
        <taxon>Bacillati</taxon>
        <taxon>Bacillota</taxon>
        <taxon>Bacilli</taxon>
        <taxon>Bacillales</taxon>
        <taxon>Bacillaceae</taxon>
        <taxon>Priestia</taxon>
    </lineage>
</organism>
<dbReference type="EMBL" id="LVYK01000023">
    <property type="protein sequence ID" value="RAS77028.1"/>
    <property type="molecule type" value="Genomic_DNA"/>
</dbReference>
<proteinExistence type="predicted"/>
<evidence type="ECO:0000313" key="3">
    <source>
        <dbReference type="Proteomes" id="UP000250174"/>
    </source>
</evidence>
<name>A0AAX1Q9L5_9BACI</name>
<comment type="caution">
    <text evidence="2">The sequence shown here is derived from an EMBL/GenBank/DDBJ whole genome shotgun (WGS) entry which is preliminary data.</text>
</comment>
<evidence type="ECO:0000313" key="2">
    <source>
        <dbReference type="EMBL" id="RAS77028.1"/>
    </source>
</evidence>
<dbReference type="Gene3D" id="2.60.120.40">
    <property type="match status" value="1"/>
</dbReference>
<feature type="region of interest" description="Disordered" evidence="1">
    <location>
        <begin position="1"/>
        <end position="28"/>
    </location>
</feature>
<evidence type="ECO:0008006" key="4">
    <source>
        <dbReference type="Google" id="ProtNLM"/>
    </source>
</evidence>